<evidence type="ECO:0000313" key="7">
    <source>
        <dbReference type="EMBL" id="KAH6658991.1"/>
    </source>
</evidence>
<dbReference type="OrthoDB" id="48317at2759"/>
<protein>
    <submittedName>
        <fullName evidence="7">Chaperonin 10-like protein</fullName>
    </submittedName>
</protein>
<dbReference type="InterPro" id="IPR013154">
    <property type="entry name" value="ADH-like_N"/>
</dbReference>
<dbReference type="SUPFAM" id="SSF51735">
    <property type="entry name" value="NAD(P)-binding Rossmann-fold domains"/>
    <property type="match status" value="1"/>
</dbReference>
<dbReference type="InterPro" id="IPR011032">
    <property type="entry name" value="GroES-like_sf"/>
</dbReference>
<dbReference type="InterPro" id="IPR047122">
    <property type="entry name" value="Trans-enoyl_RdTase-like"/>
</dbReference>
<dbReference type="Gene3D" id="3.90.180.10">
    <property type="entry name" value="Medium-chain alcohol dehydrogenases, catalytic domain"/>
    <property type="match status" value="1"/>
</dbReference>
<evidence type="ECO:0000313" key="8">
    <source>
        <dbReference type="Proteomes" id="UP000758603"/>
    </source>
</evidence>
<gene>
    <name evidence="7" type="ORF">BKA67DRAFT_3382</name>
</gene>
<dbReference type="InterPro" id="IPR036291">
    <property type="entry name" value="NAD(P)-bd_dom_sf"/>
</dbReference>
<evidence type="ECO:0000256" key="2">
    <source>
        <dbReference type="ARBA" id="ARBA00022741"/>
    </source>
</evidence>
<name>A0A9P8UUZ3_9PEZI</name>
<comment type="similarity">
    <text evidence="1">Belongs to the zinc-containing alcohol dehydrogenase family.</text>
</comment>
<evidence type="ECO:0000256" key="1">
    <source>
        <dbReference type="ARBA" id="ARBA00008072"/>
    </source>
</evidence>
<dbReference type="RefSeq" id="XP_045963122.1">
    <property type="nucleotide sequence ID" value="XM_046096276.1"/>
</dbReference>
<dbReference type="PANTHER" id="PTHR45348">
    <property type="entry name" value="HYPOTHETICAL OXIDOREDUCTASE (EUROFUNG)"/>
    <property type="match status" value="1"/>
</dbReference>
<dbReference type="Pfam" id="PF08240">
    <property type="entry name" value="ADH_N"/>
    <property type="match status" value="1"/>
</dbReference>
<feature type="region of interest" description="Disordered" evidence="5">
    <location>
        <begin position="1"/>
        <end position="20"/>
    </location>
</feature>
<keyword evidence="3" id="KW-0521">NADP</keyword>
<dbReference type="InterPro" id="IPR020843">
    <property type="entry name" value="ER"/>
</dbReference>
<keyword evidence="4" id="KW-0560">Oxidoreductase</keyword>
<evidence type="ECO:0000256" key="4">
    <source>
        <dbReference type="ARBA" id="ARBA00023002"/>
    </source>
</evidence>
<dbReference type="GO" id="GO:0016651">
    <property type="term" value="F:oxidoreductase activity, acting on NAD(P)H"/>
    <property type="evidence" value="ECO:0007669"/>
    <property type="project" value="InterPro"/>
</dbReference>
<dbReference type="EMBL" id="JAGPXC010000001">
    <property type="protein sequence ID" value="KAH6658991.1"/>
    <property type="molecule type" value="Genomic_DNA"/>
</dbReference>
<dbReference type="PANTHER" id="PTHR45348:SF1">
    <property type="entry name" value="TRANS-ENOYL REDUCTASE STHE"/>
    <property type="match status" value="1"/>
</dbReference>
<dbReference type="GeneID" id="70125169"/>
<dbReference type="Proteomes" id="UP000758603">
    <property type="component" value="Unassembled WGS sequence"/>
</dbReference>
<keyword evidence="2" id="KW-0547">Nucleotide-binding</keyword>
<feature type="domain" description="Enoyl reductase (ER)" evidence="6">
    <location>
        <begin position="23"/>
        <end position="365"/>
    </location>
</feature>
<evidence type="ECO:0000256" key="5">
    <source>
        <dbReference type="SAM" id="MobiDB-lite"/>
    </source>
</evidence>
<dbReference type="AlphaFoldDB" id="A0A9P8UUZ3"/>
<accession>A0A9P8UUZ3</accession>
<dbReference type="GO" id="GO:0000166">
    <property type="term" value="F:nucleotide binding"/>
    <property type="evidence" value="ECO:0007669"/>
    <property type="project" value="UniProtKB-KW"/>
</dbReference>
<dbReference type="CDD" id="cd08249">
    <property type="entry name" value="enoyl_reductase_like"/>
    <property type="match status" value="1"/>
</dbReference>
<sequence>MVPTSQTAIVQSQATEAPPSSTGFALTVAHDVPVPQLPADSMHHVLIQVSAVALNPTDWKMVTHFPMPGHVVGCDFCGVVVKGVPSHPVGTRVCGGMFPYNLDPVSDPSNGAFSQWVVADVRLLLKVPEAWTDLQGAALGGVGWGTVGLALFQPDALNLHGRPSEPTGKSEPVLVYGGGTATGTMACQVLKLSGYIPVAVTSPQSASLAKRYGASNAAYYTSPTCAATARSLAQAPIRHALDCITSAESVATCFSVIARVGGRYTCLEEFPEVWRTRRAIKTKEVMGYEGLGVRVDFGPDSPYSRDADYDAFDVCVKWAADMQVLVDGNLIQAHPIRELEGQWDGILRGLKMLHKGEVKGQKLVVRIQS</sequence>
<organism evidence="7 8">
    <name type="scientific">Truncatella angustata</name>
    <dbReference type="NCBI Taxonomy" id="152316"/>
    <lineage>
        <taxon>Eukaryota</taxon>
        <taxon>Fungi</taxon>
        <taxon>Dikarya</taxon>
        <taxon>Ascomycota</taxon>
        <taxon>Pezizomycotina</taxon>
        <taxon>Sordariomycetes</taxon>
        <taxon>Xylariomycetidae</taxon>
        <taxon>Amphisphaeriales</taxon>
        <taxon>Sporocadaceae</taxon>
        <taxon>Truncatella</taxon>
    </lineage>
</organism>
<evidence type="ECO:0000256" key="3">
    <source>
        <dbReference type="ARBA" id="ARBA00022857"/>
    </source>
</evidence>
<dbReference type="SMART" id="SM00829">
    <property type="entry name" value="PKS_ER"/>
    <property type="match status" value="1"/>
</dbReference>
<evidence type="ECO:0000259" key="6">
    <source>
        <dbReference type="SMART" id="SM00829"/>
    </source>
</evidence>
<keyword evidence="8" id="KW-1185">Reference proteome</keyword>
<dbReference type="SUPFAM" id="SSF50129">
    <property type="entry name" value="GroES-like"/>
    <property type="match status" value="1"/>
</dbReference>
<reference evidence="7" key="1">
    <citation type="journal article" date="2021" name="Nat. Commun.">
        <title>Genetic determinants of endophytism in the Arabidopsis root mycobiome.</title>
        <authorList>
            <person name="Mesny F."/>
            <person name="Miyauchi S."/>
            <person name="Thiergart T."/>
            <person name="Pickel B."/>
            <person name="Atanasova L."/>
            <person name="Karlsson M."/>
            <person name="Huettel B."/>
            <person name="Barry K.W."/>
            <person name="Haridas S."/>
            <person name="Chen C."/>
            <person name="Bauer D."/>
            <person name="Andreopoulos W."/>
            <person name="Pangilinan J."/>
            <person name="LaButti K."/>
            <person name="Riley R."/>
            <person name="Lipzen A."/>
            <person name="Clum A."/>
            <person name="Drula E."/>
            <person name="Henrissat B."/>
            <person name="Kohler A."/>
            <person name="Grigoriev I.V."/>
            <person name="Martin F.M."/>
            <person name="Hacquard S."/>
        </authorList>
    </citation>
    <scope>NUCLEOTIDE SEQUENCE</scope>
    <source>
        <strain evidence="7">MPI-SDFR-AT-0073</strain>
    </source>
</reference>
<proteinExistence type="inferred from homology"/>
<comment type="caution">
    <text evidence="7">The sequence shown here is derived from an EMBL/GenBank/DDBJ whole genome shotgun (WGS) entry which is preliminary data.</text>
</comment>
<dbReference type="Gene3D" id="3.40.50.720">
    <property type="entry name" value="NAD(P)-binding Rossmann-like Domain"/>
    <property type="match status" value="1"/>
</dbReference>